<protein>
    <submittedName>
        <fullName evidence="2">Uncharacterized protein</fullName>
    </submittedName>
</protein>
<feature type="compositionally biased region" description="Low complexity" evidence="1">
    <location>
        <begin position="55"/>
        <end position="69"/>
    </location>
</feature>
<gene>
    <name evidence="2" type="ORF">TEA_012963</name>
</gene>
<organism evidence="2 3">
    <name type="scientific">Camellia sinensis var. sinensis</name>
    <name type="common">China tea</name>
    <dbReference type="NCBI Taxonomy" id="542762"/>
    <lineage>
        <taxon>Eukaryota</taxon>
        <taxon>Viridiplantae</taxon>
        <taxon>Streptophyta</taxon>
        <taxon>Embryophyta</taxon>
        <taxon>Tracheophyta</taxon>
        <taxon>Spermatophyta</taxon>
        <taxon>Magnoliopsida</taxon>
        <taxon>eudicotyledons</taxon>
        <taxon>Gunneridae</taxon>
        <taxon>Pentapetalae</taxon>
        <taxon>asterids</taxon>
        <taxon>Ericales</taxon>
        <taxon>Theaceae</taxon>
        <taxon>Camellia</taxon>
    </lineage>
</organism>
<dbReference type="Proteomes" id="UP000306102">
    <property type="component" value="Unassembled WGS sequence"/>
</dbReference>
<proteinExistence type="predicted"/>
<evidence type="ECO:0000313" key="2">
    <source>
        <dbReference type="EMBL" id="THG23991.1"/>
    </source>
</evidence>
<dbReference type="PANTHER" id="PTHR36045:SF2">
    <property type="entry name" value="OS04G0558500 PROTEIN"/>
    <property type="match status" value="1"/>
</dbReference>
<evidence type="ECO:0000256" key="1">
    <source>
        <dbReference type="SAM" id="MobiDB-lite"/>
    </source>
</evidence>
<dbReference type="PANTHER" id="PTHR36045">
    <property type="entry name" value="OS04G0558500 PROTEIN"/>
    <property type="match status" value="1"/>
</dbReference>
<dbReference type="EMBL" id="SDRB02000004">
    <property type="protein sequence ID" value="THG23991.1"/>
    <property type="molecule type" value="Genomic_DNA"/>
</dbReference>
<comment type="caution">
    <text evidence="2">The sequence shown here is derived from an EMBL/GenBank/DDBJ whole genome shotgun (WGS) entry which is preliminary data.</text>
</comment>
<reference evidence="2 3" key="1">
    <citation type="journal article" date="2018" name="Proc. Natl. Acad. Sci. U.S.A.">
        <title>Draft genome sequence of Camellia sinensis var. sinensis provides insights into the evolution of the tea genome and tea quality.</title>
        <authorList>
            <person name="Wei C."/>
            <person name="Yang H."/>
            <person name="Wang S."/>
            <person name="Zhao J."/>
            <person name="Liu C."/>
            <person name="Gao L."/>
            <person name="Xia E."/>
            <person name="Lu Y."/>
            <person name="Tai Y."/>
            <person name="She G."/>
            <person name="Sun J."/>
            <person name="Cao H."/>
            <person name="Tong W."/>
            <person name="Gao Q."/>
            <person name="Li Y."/>
            <person name="Deng W."/>
            <person name="Jiang X."/>
            <person name="Wang W."/>
            <person name="Chen Q."/>
            <person name="Zhang S."/>
            <person name="Li H."/>
            <person name="Wu J."/>
            <person name="Wang P."/>
            <person name="Li P."/>
            <person name="Shi C."/>
            <person name="Zheng F."/>
            <person name="Jian J."/>
            <person name="Huang B."/>
            <person name="Shan D."/>
            <person name="Shi M."/>
            <person name="Fang C."/>
            <person name="Yue Y."/>
            <person name="Li F."/>
            <person name="Li D."/>
            <person name="Wei S."/>
            <person name="Han B."/>
            <person name="Jiang C."/>
            <person name="Yin Y."/>
            <person name="Xia T."/>
            <person name="Zhang Z."/>
            <person name="Bennetzen J.L."/>
            <person name="Zhao S."/>
            <person name="Wan X."/>
        </authorList>
    </citation>
    <scope>NUCLEOTIDE SEQUENCE [LARGE SCALE GENOMIC DNA]</scope>
    <source>
        <strain evidence="3">cv. Shuchazao</strain>
        <tissue evidence="2">Leaf</tissue>
    </source>
</reference>
<feature type="region of interest" description="Disordered" evidence="1">
    <location>
        <begin position="47"/>
        <end position="94"/>
    </location>
</feature>
<dbReference type="AlphaFoldDB" id="A0A4S4F387"/>
<name>A0A4S4F387_CAMSN</name>
<keyword evidence="3" id="KW-1185">Reference proteome</keyword>
<evidence type="ECO:0000313" key="3">
    <source>
        <dbReference type="Proteomes" id="UP000306102"/>
    </source>
</evidence>
<accession>A0A4S4F387</accession>
<sequence length="141" mass="15700">MDHDNDKNELEKLGAEVNQMGHRILKYRTTLPDQLKNTLVSTLSAQRPLLSTHFNDGSEPGPSGNPNPDAGGPIESGKGPPLAEEDQETAEKTRFLRQKISSNFSAMPALLKRMKECISRIENLESCNGFVHPAFRRKRTT</sequence>